<dbReference type="AlphaFoldDB" id="A0A5P6VNJ3"/>
<evidence type="ECO:0000313" key="2">
    <source>
        <dbReference type="Proteomes" id="UP000327030"/>
    </source>
</evidence>
<gene>
    <name evidence="1" type="ORF">FXF36_04300</name>
</gene>
<protein>
    <submittedName>
        <fullName evidence="1">Uncharacterized protein</fullName>
    </submittedName>
</protein>
<dbReference type="Proteomes" id="UP000327030">
    <property type="component" value="Chromosome 1"/>
</dbReference>
<proteinExistence type="predicted"/>
<evidence type="ECO:0000313" key="1">
    <source>
        <dbReference type="EMBL" id="QFJ54147.1"/>
    </source>
</evidence>
<name>A0A5P6VNJ3_PSEXY</name>
<accession>A0A5P6VNJ3</accession>
<reference evidence="2" key="1">
    <citation type="submission" date="2019-08" db="EMBL/GenBank/DDBJ databases">
        <title>Complete Genome Sequence of the Polysaccharide-Degrading Rumen Bacterium Pseudobutyrivibrio xylanivorans MA3014.</title>
        <authorList>
            <person name="Palevich N."/>
            <person name="Maclean P.H."/>
            <person name="Kelly W.J."/>
            <person name="Leahy S.C."/>
            <person name="Rakonjac J."/>
            <person name="Attwood G.T."/>
        </authorList>
    </citation>
    <scope>NUCLEOTIDE SEQUENCE [LARGE SCALE GENOMIC DNA]</scope>
    <source>
        <strain evidence="2">MA3014</strain>
    </source>
</reference>
<dbReference type="RefSeq" id="WP_151622644.1">
    <property type="nucleotide sequence ID" value="NZ_CP043028.1"/>
</dbReference>
<sequence>MGYSLYLTDLIEKTGIPRNELCAIRHSLNHENAKIVWDSGFEYFEEYQRIQPLNYFCGKKYIFSFVNGPGTTARFLEVYELKDMYPIKQATHMSNYPLPEMYDGSLS</sequence>
<dbReference type="EMBL" id="CP043028">
    <property type="protein sequence ID" value="QFJ54147.1"/>
    <property type="molecule type" value="Genomic_DNA"/>
</dbReference>
<organism evidence="1 2">
    <name type="scientific">Pseudobutyrivibrio xylanivorans</name>
    <dbReference type="NCBI Taxonomy" id="185007"/>
    <lineage>
        <taxon>Bacteria</taxon>
        <taxon>Bacillati</taxon>
        <taxon>Bacillota</taxon>
        <taxon>Clostridia</taxon>
        <taxon>Lachnospirales</taxon>
        <taxon>Lachnospiraceae</taxon>
        <taxon>Pseudobutyrivibrio</taxon>
    </lineage>
</organism>
<dbReference type="KEGG" id="pxv:FXF36_04300"/>
<dbReference type="OrthoDB" id="89044at2"/>